<dbReference type="Proteomes" id="UP001268256">
    <property type="component" value="Unassembled WGS sequence"/>
</dbReference>
<comment type="similarity">
    <text evidence="1 6">Belongs to the thioredoxin family.</text>
</comment>
<dbReference type="PRINTS" id="PR00421">
    <property type="entry name" value="THIOREDOXIN"/>
</dbReference>
<dbReference type="PIRSF" id="PIRSF000077">
    <property type="entry name" value="Thioredoxin"/>
    <property type="match status" value="1"/>
</dbReference>
<organism evidence="9 10">
    <name type="scientific">Pseudocalidococcus azoricus BACA0444</name>
    <dbReference type="NCBI Taxonomy" id="2918990"/>
    <lineage>
        <taxon>Bacteria</taxon>
        <taxon>Bacillati</taxon>
        <taxon>Cyanobacteriota</taxon>
        <taxon>Cyanophyceae</taxon>
        <taxon>Acaryochloridales</taxon>
        <taxon>Thermosynechococcaceae</taxon>
        <taxon>Pseudocalidococcus</taxon>
        <taxon>Pseudocalidococcus azoricus</taxon>
    </lineage>
</organism>
<keyword evidence="3" id="KW-0249">Electron transport</keyword>
<protein>
    <recommendedName>
        <fullName evidence="6">Thioredoxin</fullName>
    </recommendedName>
</protein>
<evidence type="ECO:0000256" key="3">
    <source>
        <dbReference type="ARBA" id="ARBA00022982"/>
    </source>
</evidence>
<evidence type="ECO:0000256" key="4">
    <source>
        <dbReference type="ARBA" id="ARBA00023157"/>
    </source>
</evidence>
<evidence type="ECO:0000256" key="6">
    <source>
        <dbReference type="PIRNR" id="PIRNR000077"/>
    </source>
</evidence>
<evidence type="ECO:0000256" key="2">
    <source>
        <dbReference type="ARBA" id="ARBA00022448"/>
    </source>
</evidence>
<keyword evidence="5 7" id="KW-0676">Redox-active center</keyword>
<evidence type="ECO:0000256" key="5">
    <source>
        <dbReference type="ARBA" id="ARBA00023284"/>
    </source>
</evidence>
<feature type="domain" description="Thioredoxin" evidence="8">
    <location>
        <begin position="1"/>
        <end position="105"/>
    </location>
</feature>
<dbReference type="AlphaFoldDB" id="A0AAE4JXG9"/>
<dbReference type="GO" id="GO:0005829">
    <property type="term" value="C:cytosol"/>
    <property type="evidence" value="ECO:0007669"/>
    <property type="project" value="TreeGrafter"/>
</dbReference>
<evidence type="ECO:0000313" key="10">
    <source>
        <dbReference type="Proteomes" id="UP001268256"/>
    </source>
</evidence>
<dbReference type="Pfam" id="PF00085">
    <property type="entry name" value="Thioredoxin"/>
    <property type="match status" value="1"/>
</dbReference>
<dbReference type="RefSeq" id="WP_322877175.1">
    <property type="nucleotide sequence ID" value="NZ_JAVMIP010000002.1"/>
</dbReference>
<evidence type="ECO:0000256" key="7">
    <source>
        <dbReference type="PIRSR" id="PIRSR000077-4"/>
    </source>
</evidence>
<accession>A0AAE4JXG9</accession>
<evidence type="ECO:0000256" key="1">
    <source>
        <dbReference type="ARBA" id="ARBA00008987"/>
    </source>
</evidence>
<proteinExistence type="inferred from homology"/>
<dbReference type="PANTHER" id="PTHR45663:SF11">
    <property type="entry name" value="GEO12009P1"/>
    <property type="match status" value="1"/>
</dbReference>
<dbReference type="GO" id="GO:0045454">
    <property type="term" value="P:cell redox homeostasis"/>
    <property type="evidence" value="ECO:0007669"/>
    <property type="project" value="TreeGrafter"/>
</dbReference>
<dbReference type="InterPro" id="IPR036249">
    <property type="entry name" value="Thioredoxin-like_sf"/>
</dbReference>
<keyword evidence="10" id="KW-1185">Reference proteome</keyword>
<keyword evidence="2" id="KW-0813">Transport</keyword>
<gene>
    <name evidence="9" type="ORF">RIF25_03535</name>
</gene>
<comment type="caution">
    <text evidence="9">The sequence shown here is derived from an EMBL/GenBank/DDBJ whole genome shotgun (WGS) entry which is preliminary data.</text>
</comment>
<dbReference type="PANTHER" id="PTHR45663">
    <property type="entry name" value="GEO12009P1"/>
    <property type="match status" value="1"/>
</dbReference>
<dbReference type="SUPFAM" id="SSF52833">
    <property type="entry name" value="Thioredoxin-like"/>
    <property type="match status" value="1"/>
</dbReference>
<name>A0AAE4JXG9_9CYAN</name>
<sequence length="116" mass="13251">MKSVSKINFNQEVIQSHLPVVVSFWAPWCGLCRLIEPILQQIQANGTIPLKVVRINADENFHLARQYRLQSLPTLLLFEGGELRERFDPQSVKGDLRAAVQQLVESLSRQPCLQKD</sequence>
<dbReference type="CDD" id="cd02947">
    <property type="entry name" value="TRX_family"/>
    <property type="match status" value="1"/>
</dbReference>
<evidence type="ECO:0000313" key="9">
    <source>
        <dbReference type="EMBL" id="MDS3859874.1"/>
    </source>
</evidence>
<dbReference type="EMBL" id="JAVMIP010000002">
    <property type="protein sequence ID" value="MDS3859874.1"/>
    <property type="molecule type" value="Genomic_DNA"/>
</dbReference>
<dbReference type="GO" id="GO:0015035">
    <property type="term" value="F:protein-disulfide reductase activity"/>
    <property type="evidence" value="ECO:0007669"/>
    <property type="project" value="InterPro"/>
</dbReference>
<keyword evidence="4 7" id="KW-1015">Disulfide bond</keyword>
<evidence type="ECO:0000259" key="8">
    <source>
        <dbReference type="PROSITE" id="PS51352"/>
    </source>
</evidence>
<dbReference type="PROSITE" id="PS51352">
    <property type="entry name" value="THIOREDOXIN_2"/>
    <property type="match status" value="1"/>
</dbReference>
<dbReference type="InterPro" id="IPR013766">
    <property type="entry name" value="Thioredoxin_domain"/>
</dbReference>
<feature type="disulfide bond" description="Redox-active" evidence="7">
    <location>
        <begin position="29"/>
        <end position="32"/>
    </location>
</feature>
<dbReference type="InterPro" id="IPR005746">
    <property type="entry name" value="Thioredoxin"/>
</dbReference>
<reference evidence="10" key="1">
    <citation type="submission" date="2023-07" db="EMBL/GenBank/DDBJ databases">
        <authorList>
            <person name="Luz R."/>
            <person name="Cordeiro R."/>
            <person name="Fonseca A."/>
            <person name="Goncalves V."/>
        </authorList>
    </citation>
    <scope>NUCLEOTIDE SEQUENCE [LARGE SCALE GENOMIC DNA]</scope>
    <source>
        <strain evidence="10">BACA0444</strain>
    </source>
</reference>
<dbReference type="Gene3D" id="3.40.30.10">
    <property type="entry name" value="Glutaredoxin"/>
    <property type="match status" value="1"/>
</dbReference>